<dbReference type="EMBL" id="JARBHB010000006">
    <property type="protein sequence ID" value="KAJ8880680.1"/>
    <property type="molecule type" value="Genomic_DNA"/>
</dbReference>
<dbReference type="Proteomes" id="UP001159363">
    <property type="component" value="Chromosome 5"/>
</dbReference>
<reference evidence="2 3" key="1">
    <citation type="submission" date="2023-02" db="EMBL/GenBank/DDBJ databases">
        <title>LHISI_Scaffold_Assembly.</title>
        <authorList>
            <person name="Stuart O.P."/>
            <person name="Cleave R."/>
            <person name="Magrath M.J.L."/>
            <person name="Mikheyev A.S."/>
        </authorList>
    </citation>
    <scope>NUCLEOTIDE SEQUENCE [LARGE SCALE GENOMIC DNA]</scope>
    <source>
        <strain evidence="2">Daus_M_001</strain>
        <tissue evidence="2">Leg muscle</tissue>
    </source>
</reference>
<feature type="compositionally biased region" description="Basic and acidic residues" evidence="1">
    <location>
        <begin position="558"/>
        <end position="572"/>
    </location>
</feature>
<evidence type="ECO:0000256" key="1">
    <source>
        <dbReference type="SAM" id="MobiDB-lite"/>
    </source>
</evidence>
<feature type="region of interest" description="Disordered" evidence="1">
    <location>
        <begin position="633"/>
        <end position="655"/>
    </location>
</feature>
<sequence length="690" mass="76134">MQEEIPTAIWGAQWCSDQTTRSHRGEPGSIPGEADHAFSHLRIVPDYAAVVLAEEQFNVGDWFCAAYEVGLRLWPLVCSAKEERMVFRQTPRDVSSRPCRVTARAQGRRPYPRCPRTTLENRNTAVATLPEAIIDVNDAFRPLAHFSCVRERIRASGRLTPMPCLGFEPRASRTLDRRAAHQPTAPREVGDTRPQSDTLEGFFLTKCFLLEVSTSFCGIPRQPAALRLAGVFAIAGKSNQEGLSSGSRFTLGGPRLQTCTFSTPRGRPPSPARTPLSAARRARPLAAPTSAALISRLVVAAAPEVPASARSSTEEREETIDEALRKMPADECYADIASMRKAVNSRAVFPSCSSYNFKERDTVAKPSALLYHKYFGRTFYFFLTHCNAVQVPDRPMRAKRGEKGAVLEYKGGGNERPPRIPADQWHRPAEVTPPEIESGSPWWEASSLTTTPPPLLVIRKSSTLDAFVYERGTGKQTVIKAATLILISFLQEFSTHMFRLAVCYIIGPGSTTITSRRHIIPRHSASRVSTVDGTAANSIPVYLAPSYLPASLSQDCTHEHKTDDGAVWERKGGGNGRTSRKRADQRHRPVTIPACEDPGATPPDRLPNPVPPRRCCEFASARSKRAKLQGSCETRARSRTSYKATKLRSTKNEPDKSLRRLGKLQKKKCGLYIVSNGEIFLAGPPQIPPL</sequence>
<accession>A0ABQ9H8P6</accession>
<gene>
    <name evidence="2" type="ORF">PR048_017150</name>
</gene>
<feature type="compositionally biased region" description="Basic residues" evidence="1">
    <location>
        <begin position="637"/>
        <end position="649"/>
    </location>
</feature>
<organism evidence="2 3">
    <name type="scientific">Dryococelus australis</name>
    <dbReference type="NCBI Taxonomy" id="614101"/>
    <lineage>
        <taxon>Eukaryota</taxon>
        <taxon>Metazoa</taxon>
        <taxon>Ecdysozoa</taxon>
        <taxon>Arthropoda</taxon>
        <taxon>Hexapoda</taxon>
        <taxon>Insecta</taxon>
        <taxon>Pterygota</taxon>
        <taxon>Neoptera</taxon>
        <taxon>Polyneoptera</taxon>
        <taxon>Phasmatodea</taxon>
        <taxon>Verophasmatodea</taxon>
        <taxon>Anareolatae</taxon>
        <taxon>Phasmatidae</taxon>
        <taxon>Eurycanthinae</taxon>
        <taxon>Dryococelus</taxon>
    </lineage>
</organism>
<proteinExistence type="predicted"/>
<evidence type="ECO:0000313" key="2">
    <source>
        <dbReference type="EMBL" id="KAJ8880680.1"/>
    </source>
</evidence>
<feature type="region of interest" description="Disordered" evidence="1">
    <location>
        <begin position="262"/>
        <end position="281"/>
    </location>
</feature>
<comment type="caution">
    <text evidence="2">The sequence shown here is derived from an EMBL/GenBank/DDBJ whole genome shotgun (WGS) entry which is preliminary data.</text>
</comment>
<keyword evidence="3" id="KW-1185">Reference proteome</keyword>
<evidence type="ECO:0000313" key="3">
    <source>
        <dbReference type="Proteomes" id="UP001159363"/>
    </source>
</evidence>
<name>A0ABQ9H8P6_9NEOP</name>
<protein>
    <submittedName>
        <fullName evidence="2">Uncharacterized protein</fullName>
    </submittedName>
</protein>
<feature type="compositionally biased region" description="Basic residues" evidence="1">
    <location>
        <begin position="578"/>
        <end position="589"/>
    </location>
</feature>
<feature type="compositionally biased region" description="Pro residues" evidence="1">
    <location>
        <begin position="600"/>
        <end position="609"/>
    </location>
</feature>
<feature type="region of interest" description="Disordered" evidence="1">
    <location>
        <begin position="558"/>
        <end position="609"/>
    </location>
</feature>
<feature type="region of interest" description="Disordered" evidence="1">
    <location>
        <begin position="175"/>
        <end position="195"/>
    </location>
</feature>